<dbReference type="SUPFAM" id="SSF52151">
    <property type="entry name" value="FabD/lysophospholipase-like"/>
    <property type="match status" value="1"/>
</dbReference>
<dbReference type="GO" id="GO:0008270">
    <property type="term" value="F:zinc ion binding"/>
    <property type="evidence" value="ECO:0007669"/>
    <property type="project" value="UniProtKB-KW"/>
</dbReference>
<feature type="domain" description="PNPLA" evidence="9">
    <location>
        <begin position="473"/>
        <end position="691"/>
    </location>
</feature>
<dbReference type="GO" id="GO:0019369">
    <property type="term" value="P:arachidonate metabolic process"/>
    <property type="evidence" value="ECO:0007669"/>
    <property type="project" value="TreeGrafter"/>
</dbReference>
<keyword evidence="3 7" id="KW-0378">Hydrolase</keyword>
<dbReference type="PROSITE" id="PS51635">
    <property type="entry name" value="PNPLA"/>
    <property type="match status" value="1"/>
</dbReference>
<evidence type="ECO:0000313" key="10">
    <source>
        <dbReference type="EMBL" id="KAE8327057.1"/>
    </source>
</evidence>
<protein>
    <submittedName>
        <fullName evidence="10">Uncharacterized protein</fullName>
    </submittedName>
</protein>
<dbReference type="GO" id="GO:0016020">
    <property type="term" value="C:membrane"/>
    <property type="evidence" value="ECO:0007669"/>
    <property type="project" value="TreeGrafter"/>
</dbReference>
<feature type="short sequence motif" description="DGA/G" evidence="7">
    <location>
        <begin position="678"/>
        <end position="680"/>
    </location>
</feature>
<keyword evidence="5 7" id="KW-0442">Lipid degradation</keyword>
<organism evidence="10 11">
    <name type="scientific">Aspergillus sergii</name>
    <dbReference type="NCBI Taxonomy" id="1034303"/>
    <lineage>
        <taxon>Eukaryota</taxon>
        <taxon>Fungi</taxon>
        <taxon>Dikarya</taxon>
        <taxon>Ascomycota</taxon>
        <taxon>Pezizomycotina</taxon>
        <taxon>Eurotiomycetes</taxon>
        <taxon>Eurotiomycetidae</taxon>
        <taxon>Eurotiales</taxon>
        <taxon>Aspergillaceae</taxon>
        <taxon>Aspergillus</taxon>
        <taxon>Aspergillus subgen. Circumdati</taxon>
    </lineage>
</organism>
<feature type="short sequence motif" description="GXGXXG" evidence="7">
    <location>
        <begin position="477"/>
        <end position="482"/>
    </location>
</feature>
<dbReference type="InterPro" id="IPR011009">
    <property type="entry name" value="Kinase-like_dom_sf"/>
</dbReference>
<keyword evidence="11" id="KW-1185">Reference proteome</keyword>
<dbReference type="EMBL" id="ML741795">
    <property type="protein sequence ID" value="KAE8327057.1"/>
    <property type="molecule type" value="Genomic_DNA"/>
</dbReference>
<evidence type="ECO:0000256" key="4">
    <source>
        <dbReference type="ARBA" id="ARBA00022833"/>
    </source>
</evidence>
<dbReference type="GO" id="GO:0047499">
    <property type="term" value="F:calcium-independent phospholipase A2 activity"/>
    <property type="evidence" value="ECO:0007669"/>
    <property type="project" value="TreeGrafter"/>
</dbReference>
<feature type="active site" description="Proton acceptor" evidence="7">
    <location>
        <position position="678"/>
    </location>
</feature>
<proteinExistence type="predicted"/>
<dbReference type="GO" id="GO:0046486">
    <property type="term" value="P:glycerolipid metabolic process"/>
    <property type="evidence" value="ECO:0007669"/>
    <property type="project" value="UniProtKB-ARBA"/>
</dbReference>
<feature type="short sequence motif" description="GXSXG" evidence="7">
    <location>
        <begin position="510"/>
        <end position="514"/>
    </location>
</feature>
<evidence type="ECO:0000256" key="1">
    <source>
        <dbReference type="ARBA" id="ARBA00022723"/>
    </source>
</evidence>
<dbReference type="Pfam" id="PF01734">
    <property type="entry name" value="Patatin"/>
    <property type="match status" value="1"/>
</dbReference>
<dbReference type="GO" id="GO:0004672">
    <property type="term" value="F:protein kinase activity"/>
    <property type="evidence" value="ECO:0007669"/>
    <property type="project" value="InterPro"/>
</dbReference>
<dbReference type="InterPro" id="IPR002641">
    <property type="entry name" value="PNPLA_dom"/>
</dbReference>
<name>A0A5N6X1H3_9EURO</name>
<dbReference type="CDD" id="cd07199">
    <property type="entry name" value="Pat17_PNPLA8_PNPLA9_like"/>
    <property type="match status" value="1"/>
</dbReference>
<dbReference type="PANTHER" id="PTHR24185">
    <property type="entry name" value="CALCIUM-INDEPENDENT PHOSPHOLIPASE A2-GAMMA"/>
    <property type="match status" value="1"/>
</dbReference>
<evidence type="ECO:0000256" key="3">
    <source>
        <dbReference type="ARBA" id="ARBA00022801"/>
    </source>
</evidence>
<accession>A0A5N6X1H3</accession>
<evidence type="ECO:0000259" key="9">
    <source>
        <dbReference type="PROSITE" id="PS51635"/>
    </source>
</evidence>
<evidence type="ECO:0000313" key="11">
    <source>
        <dbReference type="Proteomes" id="UP000325945"/>
    </source>
</evidence>
<keyword evidence="2" id="KW-0863">Zinc-finger</keyword>
<keyword evidence="4" id="KW-0862">Zinc</keyword>
<sequence length="1185" mass="134381">MSSCHHLAWLRHVRSERTGEVVLEDTGRLSRVIKELPKQASQTPQIALFIGTKTKDAAVKQIFSRNNIGRRGEKGNVNLRLDTVSINSDAPLLFAESSPSVQSATERSHLLCHETVAYPTRWEPSPYSISDIIFSRLYFLFCDVVCMFADDFSTQADVAEQLMTWIEIGGPKSLPEKIRPRLLIVISESSPYNELLDALHLRSVELGECFSVVRLFRLAGDYLSPLARYQRLRDEVYRQREEVANAKNGHQMLFSTVHLMSFFEKAVQHTARTISQEFNFIAAARCDNMVESDYLGHLKNFITLSQDYKTPYDSVASCIASSIIMDAYPPRMHSFSIQSIFSTIYKPYCYKALQDSYNNLCARHMCGEIERHCCDLFEKLQREYISSSRLHWGNMRTLDGSVALFRSNKTCLHCLRRPPERHLSCGHSICDECIRIFGTAIPCREGRIRIRCIYDDGNLLLDLKPRTAGARIMAIDGGGSRGVTPLEFMKELQKLLQDCPLHEMVDVACGSSSGGLITLAKFHLQWPIERCVNVFESFAVRCFGGSNSIFGYIKSAVNYITTDAMHDETTLESLLQEAYTPDKVFFGYAPNTIPGTRIAITAMTHGGRRTIFTNYNGLRDISVEGANQLKDKYMETAYAAIRPRNVKKEPLLWQVARATSAAPGFFKPANIDTGEFWDGALGFPNPTDLGRWEASRIWPDSVVDVVVSLGTGEEPKRARSTNSRTRILDTFNLLTDGQFHFLNMKTGSKTDQTLLRLNTQLPRPIRLDATDSLQLQRDNVHLHPRSRKDLVKVALALLITNFYFELDHPLIYDQGVYYCQGSVRCRHSFYHVAAALERLLQSPVIEFITASGILSKCHLNDGVCSLCHRYRKKISFTVRHPTDTVTISLRVPGGPSWNISGFPQSMAWFHRIQGFNRHFGTSDHGSPGTIRCIAITYRSSTIPRLVSHFTPNRISLPIKPNDSEFEQIKESKTSFCKGFSPWIKYTAIKDIDGRGKLWLVQDKLTSRQIFTIKQQRLTDKSITNRLIKTSHVNLVNLQAAFLENHVISFVYDTTRISLAQLRKNMGLEEKYISYICREVLHGLRYFHRELGICCLGMSLDHILLTQAGGIKIGNVGSYMLRNNQGMECDDVRSLGFIMMEIMEPETASSKPNVIVLMKPELWSREIRSFQSMTQQSSIDELLTVS</sequence>
<dbReference type="PROSITE" id="PS00518">
    <property type="entry name" value="ZF_RING_1"/>
    <property type="match status" value="1"/>
</dbReference>
<dbReference type="Gene3D" id="1.10.510.10">
    <property type="entry name" value="Transferase(Phosphotransferase) domain 1"/>
    <property type="match status" value="1"/>
</dbReference>
<dbReference type="InterPro" id="IPR017907">
    <property type="entry name" value="Znf_RING_CS"/>
</dbReference>
<dbReference type="SUPFAM" id="SSF56112">
    <property type="entry name" value="Protein kinase-like (PK-like)"/>
    <property type="match status" value="1"/>
</dbReference>
<dbReference type="Gene3D" id="3.40.1090.10">
    <property type="entry name" value="Cytosolic phospholipase A2 catalytic domain"/>
    <property type="match status" value="1"/>
</dbReference>
<reference evidence="11" key="1">
    <citation type="submission" date="2019-04" db="EMBL/GenBank/DDBJ databases">
        <title>Friends and foes A comparative genomics studyof 23 Aspergillus species from section Flavi.</title>
        <authorList>
            <consortium name="DOE Joint Genome Institute"/>
            <person name="Kjaerbolling I."/>
            <person name="Vesth T."/>
            <person name="Frisvad J.C."/>
            <person name="Nybo J.L."/>
            <person name="Theobald S."/>
            <person name="Kildgaard S."/>
            <person name="Isbrandt T."/>
            <person name="Kuo A."/>
            <person name="Sato A."/>
            <person name="Lyhne E.K."/>
            <person name="Kogle M.E."/>
            <person name="Wiebenga A."/>
            <person name="Kun R.S."/>
            <person name="Lubbers R.J."/>
            <person name="Makela M.R."/>
            <person name="Barry K."/>
            <person name="Chovatia M."/>
            <person name="Clum A."/>
            <person name="Daum C."/>
            <person name="Haridas S."/>
            <person name="He G."/>
            <person name="LaButti K."/>
            <person name="Lipzen A."/>
            <person name="Mondo S."/>
            <person name="Riley R."/>
            <person name="Salamov A."/>
            <person name="Simmons B.A."/>
            <person name="Magnuson J.K."/>
            <person name="Henrissat B."/>
            <person name="Mortensen U.H."/>
            <person name="Larsen T.O."/>
            <person name="Devries R.P."/>
            <person name="Grigoriev I.V."/>
            <person name="Machida M."/>
            <person name="Baker S.E."/>
            <person name="Andersen M.R."/>
        </authorList>
    </citation>
    <scope>NUCLEOTIDE SEQUENCE [LARGE SCALE GENOMIC DNA]</scope>
    <source>
        <strain evidence="11">CBS 130017</strain>
    </source>
</reference>
<dbReference type="AlphaFoldDB" id="A0A5N6X1H3"/>
<evidence type="ECO:0000256" key="5">
    <source>
        <dbReference type="ARBA" id="ARBA00022963"/>
    </source>
</evidence>
<gene>
    <name evidence="10" type="ORF">BDV39DRAFT_193201</name>
</gene>
<dbReference type="PROSITE" id="PS50011">
    <property type="entry name" value="PROTEIN_KINASE_DOM"/>
    <property type="match status" value="1"/>
</dbReference>
<dbReference type="InterPro" id="IPR016035">
    <property type="entry name" value="Acyl_Trfase/lysoPLipase"/>
</dbReference>
<dbReference type="Proteomes" id="UP000325945">
    <property type="component" value="Unassembled WGS sequence"/>
</dbReference>
<feature type="active site" description="Nucleophile" evidence="7">
    <location>
        <position position="512"/>
    </location>
</feature>
<evidence type="ECO:0000259" key="8">
    <source>
        <dbReference type="PROSITE" id="PS50011"/>
    </source>
</evidence>
<dbReference type="GO" id="GO:0016042">
    <property type="term" value="P:lipid catabolic process"/>
    <property type="evidence" value="ECO:0007669"/>
    <property type="project" value="UniProtKB-UniRule"/>
</dbReference>
<feature type="domain" description="Protein kinase" evidence="8">
    <location>
        <begin position="954"/>
        <end position="1185"/>
    </location>
</feature>
<evidence type="ECO:0000256" key="7">
    <source>
        <dbReference type="PROSITE-ProRule" id="PRU01161"/>
    </source>
</evidence>
<dbReference type="InterPro" id="IPR000719">
    <property type="entry name" value="Prot_kinase_dom"/>
</dbReference>
<evidence type="ECO:0000256" key="6">
    <source>
        <dbReference type="ARBA" id="ARBA00023098"/>
    </source>
</evidence>
<dbReference type="PANTHER" id="PTHR24185:SF1">
    <property type="entry name" value="CALCIUM-INDEPENDENT PHOSPHOLIPASE A2-GAMMA"/>
    <property type="match status" value="1"/>
</dbReference>
<dbReference type="GO" id="GO:0005524">
    <property type="term" value="F:ATP binding"/>
    <property type="evidence" value="ECO:0007669"/>
    <property type="project" value="InterPro"/>
</dbReference>
<evidence type="ECO:0000256" key="2">
    <source>
        <dbReference type="ARBA" id="ARBA00022771"/>
    </source>
</evidence>
<keyword evidence="6 7" id="KW-0443">Lipid metabolism</keyword>
<keyword evidence="1" id="KW-0479">Metal-binding</keyword>